<feature type="chain" id="PRO_5042016819" description="Ig-like domain-containing protein" evidence="4">
    <location>
        <begin position="24"/>
        <end position="907"/>
    </location>
</feature>
<dbReference type="PANTHER" id="PTHR16675:SF237">
    <property type="entry name" value="MHC CLASS I ANTIGEN TRANSCRIPT VARIANT 1-RELATED"/>
    <property type="match status" value="1"/>
</dbReference>
<feature type="transmembrane region" description="Helical" evidence="3">
    <location>
        <begin position="607"/>
        <end position="631"/>
    </location>
</feature>
<dbReference type="FunFam" id="3.30.500.10:FF:000001">
    <property type="entry name" value="H-2 class I histocompatibility antigen, alpha chain"/>
    <property type="match status" value="2"/>
</dbReference>
<dbReference type="InterPro" id="IPR003597">
    <property type="entry name" value="Ig_C1-set"/>
</dbReference>
<dbReference type="CDD" id="cd07698">
    <property type="entry name" value="IgC1_MHC_I_alpha3"/>
    <property type="match status" value="3"/>
</dbReference>
<dbReference type="InterPro" id="IPR011162">
    <property type="entry name" value="MHC_I/II-like_Ag-recog"/>
</dbReference>
<dbReference type="AlphaFoldDB" id="A0AAE0UQB7"/>
<accession>A0AAE0UQB7</accession>
<comment type="caution">
    <text evidence="6">The sequence shown here is derived from an EMBL/GenBank/DDBJ whole genome shotgun (WGS) entry which is preliminary data.</text>
</comment>
<comment type="similarity">
    <text evidence="2">Belongs to the MHC class I family.</text>
</comment>
<dbReference type="EMBL" id="JAUCMX010000021">
    <property type="protein sequence ID" value="KAK3514815.1"/>
    <property type="molecule type" value="Genomic_DNA"/>
</dbReference>
<name>A0AAE0UQB7_9TELE</name>
<dbReference type="InterPro" id="IPR037055">
    <property type="entry name" value="MHC_I-like_Ag-recog_sf"/>
</dbReference>
<keyword evidence="1" id="KW-0325">Glycoprotein</keyword>
<evidence type="ECO:0000313" key="6">
    <source>
        <dbReference type="EMBL" id="KAK3514815.1"/>
    </source>
</evidence>
<dbReference type="Gene3D" id="3.30.500.10">
    <property type="entry name" value="MHC class I-like antigen recognition-like"/>
    <property type="match status" value="4"/>
</dbReference>
<dbReference type="InterPro" id="IPR036179">
    <property type="entry name" value="Ig-like_dom_sf"/>
</dbReference>
<dbReference type="SUPFAM" id="SSF48726">
    <property type="entry name" value="Immunoglobulin"/>
    <property type="match status" value="3"/>
</dbReference>
<feature type="domain" description="Ig-like" evidence="5">
    <location>
        <begin position="202"/>
        <end position="291"/>
    </location>
</feature>
<keyword evidence="7" id="KW-1185">Reference proteome</keyword>
<dbReference type="SUPFAM" id="SSF54452">
    <property type="entry name" value="MHC antigen-recognition domain"/>
    <property type="match status" value="3"/>
</dbReference>
<evidence type="ECO:0000256" key="1">
    <source>
        <dbReference type="ARBA" id="ARBA00023180"/>
    </source>
</evidence>
<sequence>MSWCGAVMKTLMFFTFSLHLSSAVTHSLQYIYTGVTPGVNFPEFTAVSQVDGQQIAYYDSKRREVIKMEWIHADDPDHWNRITGIAQEHQEYFKVDVATLRHRFNHTTGVHTWQLMFGCEIYDDGTVRGYKEYGYDGEDFVSFDLKTLTWTAAKQQAVITKNKKDNEPGINNLWMSFLEKECIEWLKNYMFHGRETLERKDPPTASVIQKHSPYPEVVCHATGFFPKAVNVTWRKDGEDVNEDVELRETLPNQDGSFQKRSILKVPAEELQKHTYTCVIQHSSLKEELVLEVPKGGGLMAIIVGVVVALVVLVAVVAGIMVWKKKNSVTHSLQYFYTAVTPGINFPEYTLVGQVDGQQFVYYDSNITKMIPKTEWIKKVDADVPEYWNRNTDYIQSSQGIFKVDVATLMQRFNQTRGVHTVQVMVGCELHDDDGTVRGYMQFGYDGEDFISLDVKTKTWVAPTPQALITKNKWDSTGAEADYWKNYLEKECIEWVKKYVTYGKHTLERKDPPTASLFQEEASSPEVVCHATGFFPKEVMISWMKDGEDVNEDVELRETLPNQDGSFQKRSILKVPAEELQKHTYTCVIQHSSLKEELVLEVPKGGGLMAIIVGVVVALVVLVAVVAGIMVWKKKNSVKQRDVVVQRSDEDSDVLHIFSSSFISSHTLAAVFLHCSYTWNKFPEYTLVGQVDGQQFVYYDSNITKMIQRQRVHTVQVMVGCELHDDDGTVRGYMQFGYDGEDFISLDVKTKTWVAPTPQALITKNKWDSTGAEADYWKNYLEKECIEWVKKYVTYGKHTLERKDPPTASLFQEEASSPEVVCHATGFFPKEVMISWMKDGEDVNEDVELRETLPNQDGSFQKRSILKVPAEELQKHTYTCVIQHSSLKEELVLEVPKGPDPLHIQNKE</sequence>
<reference evidence="6" key="1">
    <citation type="submission" date="2023-06" db="EMBL/GenBank/DDBJ databases">
        <title>Male Hemibagrus guttatus genome.</title>
        <authorList>
            <person name="Bian C."/>
        </authorList>
    </citation>
    <scope>NUCLEOTIDE SEQUENCE</scope>
    <source>
        <strain evidence="6">Male_cb2023</strain>
        <tissue evidence="6">Muscle</tissue>
    </source>
</reference>
<keyword evidence="3" id="KW-0472">Membrane</keyword>
<dbReference type="Gene3D" id="2.60.40.10">
    <property type="entry name" value="Immunoglobulins"/>
    <property type="match status" value="3"/>
</dbReference>
<feature type="domain" description="Ig-like" evidence="5">
    <location>
        <begin position="511"/>
        <end position="600"/>
    </location>
</feature>
<proteinExistence type="inferred from homology"/>
<dbReference type="Proteomes" id="UP001274896">
    <property type="component" value="Unassembled WGS sequence"/>
</dbReference>
<dbReference type="InterPro" id="IPR013783">
    <property type="entry name" value="Ig-like_fold"/>
</dbReference>
<dbReference type="GO" id="GO:0005615">
    <property type="term" value="C:extracellular space"/>
    <property type="evidence" value="ECO:0007669"/>
    <property type="project" value="TreeGrafter"/>
</dbReference>
<evidence type="ECO:0000313" key="7">
    <source>
        <dbReference type="Proteomes" id="UP001274896"/>
    </source>
</evidence>
<dbReference type="Pfam" id="PF07654">
    <property type="entry name" value="C1-set"/>
    <property type="match status" value="3"/>
</dbReference>
<dbReference type="PRINTS" id="PR01638">
    <property type="entry name" value="MHCCLASSI"/>
</dbReference>
<dbReference type="PANTHER" id="PTHR16675">
    <property type="entry name" value="MHC CLASS I-RELATED"/>
    <property type="match status" value="1"/>
</dbReference>
<dbReference type="SMART" id="SM00407">
    <property type="entry name" value="IGc1"/>
    <property type="match status" value="3"/>
</dbReference>
<dbReference type="Pfam" id="PF00129">
    <property type="entry name" value="MHC_I"/>
    <property type="match status" value="3"/>
</dbReference>
<protein>
    <recommendedName>
        <fullName evidence="5">Ig-like domain-containing protein</fullName>
    </recommendedName>
</protein>
<organism evidence="6 7">
    <name type="scientific">Hemibagrus guttatus</name>
    <dbReference type="NCBI Taxonomy" id="175788"/>
    <lineage>
        <taxon>Eukaryota</taxon>
        <taxon>Metazoa</taxon>
        <taxon>Chordata</taxon>
        <taxon>Craniata</taxon>
        <taxon>Vertebrata</taxon>
        <taxon>Euteleostomi</taxon>
        <taxon>Actinopterygii</taxon>
        <taxon>Neopterygii</taxon>
        <taxon>Teleostei</taxon>
        <taxon>Ostariophysi</taxon>
        <taxon>Siluriformes</taxon>
        <taxon>Bagridae</taxon>
        <taxon>Hemibagrus</taxon>
    </lineage>
</organism>
<dbReference type="InterPro" id="IPR050208">
    <property type="entry name" value="MHC_class-I_related"/>
</dbReference>
<evidence type="ECO:0000259" key="5">
    <source>
        <dbReference type="PROSITE" id="PS50835"/>
    </source>
</evidence>
<evidence type="ECO:0000256" key="3">
    <source>
        <dbReference type="SAM" id="Phobius"/>
    </source>
</evidence>
<keyword evidence="3" id="KW-1133">Transmembrane helix</keyword>
<dbReference type="InterPro" id="IPR011161">
    <property type="entry name" value="MHC_I-like_Ag-recog"/>
</dbReference>
<dbReference type="GO" id="GO:0006955">
    <property type="term" value="P:immune response"/>
    <property type="evidence" value="ECO:0007669"/>
    <property type="project" value="TreeGrafter"/>
</dbReference>
<gene>
    <name evidence="6" type="ORF">QTP70_032434</name>
</gene>
<feature type="transmembrane region" description="Helical" evidence="3">
    <location>
        <begin position="298"/>
        <end position="322"/>
    </location>
</feature>
<evidence type="ECO:0000256" key="4">
    <source>
        <dbReference type="SAM" id="SignalP"/>
    </source>
</evidence>
<feature type="domain" description="Ig-like" evidence="5">
    <location>
        <begin position="804"/>
        <end position="893"/>
    </location>
</feature>
<dbReference type="InterPro" id="IPR001039">
    <property type="entry name" value="MHC_I_a_a1/a2"/>
</dbReference>
<dbReference type="InterPro" id="IPR007110">
    <property type="entry name" value="Ig-like_dom"/>
</dbReference>
<dbReference type="PROSITE" id="PS50835">
    <property type="entry name" value="IG_LIKE"/>
    <property type="match status" value="3"/>
</dbReference>
<keyword evidence="3" id="KW-0812">Transmembrane</keyword>
<dbReference type="GO" id="GO:0009897">
    <property type="term" value="C:external side of plasma membrane"/>
    <property type="evidence" value="ECO:0007669"/>
    <property type="project" value="TreeGrafter"/>
</dbReference>
<keyword evidence="4" id="KW-0732">Signal</keyword>
<feature type="signal peptide" evidence="4">
    <location>
        <begin position="1"/>
        <end position="23"/>
    </location>
</feature>
<evidence type="ECO:0000256" key="2">
    <source>
        <dbReference type="RuleBase" id="RU004439"/>
    </source>
</evidence>